<reference evidence="2" key="1">
    <citation type="submission" date="2016-06" db="EMBL/GenBank/DDBJ databases">
        <authorList>
            <person name="Sutton G."/>
            <person name="Brinkac L."/>
            <person name="Sanka R."/>
            <person name="Adams M."/>
            <person name="Lau E."/>
            <person name="Mehaffy C."/>
            <person name="Tameris M."/>
            <person name="Hatherill M."/>
            <person name="Hanekom W."/>
            <person name="Mahomed H."/>
            <person name="Mcshane H."/>
        </authorList>
    </citation>
    <scope>NUCLEOTIDE SEQUENCE [LARGE SCALE GENOMIC DNA]</scope>
    <source>
        <strain evidence="2">852014-51077_SCH5608930-a</strain>
    </source>
</reference>
<evidence type="ECO:0000313" key="1">
    <source>
        <dbReference type="EMBL" id="OBG10864.1"/>
    </source>
</evidence>
<accession>A0A1A2E9L9</accession>
<dbReference type="Proteomes" id="UP000093985">
    <property type="component" value="Unassembled WGS sequence"/>
</dbReference>
<dbReference type="EMBL" id="LZIN01000003">
    <property type="protein sequence ID" value="OBG10864.1"/>
    <property type="molecule type" value="Genomic_DNA"/>
</dbReference>
<evidence type="ECO:0000313" key="2">
    <source>
        <dbReference type="Proteomes" id="UP000093985"/>
    </source>
</evidence>
<proteinExistence type="predicted"/>
<sequence>MSCYRTQARLDFRGLADGPAPARFGPGAALSTADPPDDPTTYLSVVGGRLTNAPTVGGRAAGYYTSANLGAPVTAIGARWTFTARRGTPGVMALLVSQTALNWPLPVHLVITPNRWGFGVWPPAGATPNGLQTLRSGCFRVPLDQDGTRVYQARADIDGDRADIELPDGRHQRVRDSRIGEWAGPFATFEAYANHGFTDSQVGFTEIWAASAGPVIPGISPACRA</sequence>
<organism evidence="1 2">
    <name type="scientific">Mycolicibacter sinensis (strain JDM601)</name>
    <name type="common">Mycobacterium sinense</name>
    <dbReference type="NCBI Taxonomy" id="875328"/>
    <lineage>
        <taxon>Bacteria</taxon>
        <taxon>Bacillati</taxon>
        <taxon>Actinomycetota</taxon>
        <taxon>Actinomycetes</taxon>
        <taxon>Mycobacteriales</taxon>
        <taxon>Mycobacteriaceae</taxon>
        <taxon>Mycolicibacter</taxon>
    </lineage>
</organism>
<gene>
    <name evidence="1" type="ORF">A5771_19780</name>
</gene>
<name>A0A1A2E9L9_MYCSD</name>
<protein>
    <submittedName>
        <fullName evidence="1">Uncharacterized protein</fullName>
    </submittedName>
</protein>
<dbReference type="AlphaFoldDB" id="A0A1A2E9L9"/>
<comment type="caution">
    <text evidence="1">The sequence shown here is derived from an EMBL/GenBank/DDBJ whole genome shotgun (WGS) entry which is preliminary data.</text>
</comment>